<dbReference type="InterPro" id="IPR045767">
    <property type="entry name" value="DUF6134"/>
</dbReference>
<evidence type="ECO:0000313" key="2">
    <source>
        <dbReference type="Proteomes" id="UP001307705"/>
    </source>
</evidence>
<sequence length="210" mass="24500">MKCIRQRIISHFFFLGMLVWFSFSGSKCHAQRAEIAQFEVVVLGIKIGDLEAKKVKEAEGTMLYEANSQVKFWFFGSVNVSFLTQSHFEKNYIVNTKSSSQTNRGDFHSEVWWRGEEYRVNAQTYEFENQTPLPGPIAWCSTKLFFEEPQDGDIFLSEVYGLSQKIKEIEPGVYEIEINGNANRYYYQSGKLEKIVLENPIKNYQIRRVK</sequence>
<dbReference type="EMBL" id="BTPE01000009">
    <property type="protein sequence ID" value="GMQ34468.1"/>
    <property type="molecule type" value="Genomic_DNA"/>
</dbReference>
<protein>
    <submittedName>
        <fullName evidence="1">Uncharacterized protein</fullName>
    </submittedName>
</protein>
<comment type="caution">
    <text evidence="1">The sequence shown here is derived from an EMBL/GenBank/DDBJ whole genome shotgun (WGS) entry which is preliminary data.</text>
</comment>
<dbReference type="Proteomes" id="UP001307705">
    <property type="component" value="Unassembled WGS sequence"/>
</dbReference>
<gene>
    <name evidence="1" type="ORF">Ataiwa_27400</name>
</gene>
<name>A0ABQ6Q2R4_9BACT</name>
<dbReference type="Pfam" id="PF19630">
    <property type="entry name" value="DUF6134"/>
    <property type="match status" value="1"/>
</dbReference>
<reference evidence="1 2" key="1">
    <citation type="submission" date="2023-08" db="EMBL/GenBank/DDBJ databases">
        <title>Draft genome sequence of Algoriphagus taiwanensis.</title>
        <authorList>
            <person name="Takatani N."/>
            <person name="Hosokawa M."/>
            <person name="Sawabe T."/>
        </authorList>
    </citation>
    <scope>NUCLEOTIDE SEQUENCE [LARGE SCALE GENOMIC DNA]</scope>
    <source>
        <strain evidence="1 2">JCM 19755</strain>
    </source>
</reference>
<proteinExistence type="predicted"/>
<dbReference type="RefSeq" id="WP_338229293.1">
    <property type="nucleotide sequence ID" value="NZ_BTPE01000009.1"/>
</dbReference>
<organism evidence="1 2">
    <name type="scientific">Algoriphagus taiwanensis</name>
    <dbReference type="NCBI Taxonomy" id="1445656"/>
    <lineage>
        <taxon>Bacteria</taxon>
        <taxon>Pseudomonadati</taxon>
        <taxon>Bacteroidota</taxon>
        <taxon>Cytophagia</taxon>
        <taxon>Cytophagales</taxon>
        <taxon>Cyclobacteriaceae</taxon>
        <taxon>Algoriphagus</taxon>
    </lineage>
</organism>
<evidence type="ECO:0000313" key="1">
    <source>
        <dbReference type="EMBL" id="GMQ34468.1"/>
    </source>
</evidence>
<accession>A0ABQ6Q2R4</accession>
<keyword evidence="2" id="KW-1185">Reference proteome</keyword>